<comment type="caution">
    <text evidence="8">The sequence shown here is derived from an EMBL/GenBank/DDBJ whole genome shotgun (WGS) entry which is preliminary data.</text>
</comment>
<proteinExistence type="inferred from homology"/>
<dbReference type="PANTHER" id="PTHR13789">
    <property type="entry name" value="MONOOXYGENASE"/>
    <property type="match status" value="1"/>
</dbReference>
<evidence type="ECO:0000256" key="3">
    <source>
        <dbReference type="ARBA" id="ARBA00022827"/>
    </source>
</evidence>
<dbReference type="PANTHER" id="PTHR13789:SF309">
    <property type="entry name" value="PUTATIVE (AFU_ORTHOLOGUE AFUA_6G14510)-RELATED"/>
    <property type="match status" value="1"/>
</dbReference>
<keyword evidence="3" id="KW-0274">FAD</keyword>
<evidence type="ECO:0000256" key="4">
    <source>
        <dbReference type="ARBA" id="ARBA00023002"/>
    </source>
</evidence>
<protein>
    <submittedName>
        <fullName evidence="8">FAD-dependent urate hydroxylase-like protein</fullName>
    </submittedName>
</protein>
<comment type="similarity">
    <text evidence="1">Belongs to the paxM FAD-dependent monooxygenase family.</text>
</comment>
<sequence>MGRPFHIIVVGAGPAGLSTALSLAQISDAESPIQVTVLEVRDRIQTLGGAVNLTPLALRYLDSLGVGEGLRLLGSGVEAIELVSHRTGGLLGRLWPGVDAIRVQRQLLVESMMETIRTLLEEQVKIIFGAKIQTIEESGSPDSQPGFIKVTYKTPPTTSDTNHVLLLEADMLIGCDGLHSQVRTQYVEPARQKTYSGKCNAYGYSSALTPSESARWLRTDDQPLITDTVLVSKGNDSLLMSYYTQSQDSLYMAAVMPLEDKSGADGSREGWAVHEADKAGLKRDIEATYAGGRLDCLPEIVNKCDEWFFFPVYMLPPEESGPKAEPCSSAMRPTMPPQGESTGVAIEDGVLLAHVLTRRTSRTVLQLFSDYEKLRRADIDATYKETMARWNMPVPPGWMSGFVMEWLTWGYVKFMNLRADHFGRDVRKLALPE</sequence>
<keyword evidence="5" id="KW-0503">Monooxygenase</keyword>
<dbReference type="EMBL" id="JAVFKD010000001">
    <property type="protein sequence ID" value="KAK5998226.1"/>
    <property type="molecule type" value="Genomic_DNA"/>
</dbReference>
<evidence type="ECO:0000259" key="7">
    <source>
        <dbReference type="Pfam" id="PF01494"/>
    </source>
</evidence>
<keyword evidence="4" id="KW-0560">Oxidoreductase</keyword>
<dbReference type="Proteomes" id="UP001338125">
    <property type="component" value="Unassembled WGS sequence"/>
</dbReference>
<dbReference type="PRINTS" id="PR00420">
    <property type="entry name" value="RNGMNOXGNASE"/>
</dbReference>
<feature type="domain" description="FAD-binding" evidence="7">
    <location>
        <begin position="7"/>
        <end position="186"/>
    </location>
</feature>
<dbReference type="InterPro" id="IPR002938">
    <property type="entry name" value="FAD-bd"/>
</dbReference>
<feature type="signal peptide" evidence="6">
    <location>
        <begin position="1"/>
        <end position="20"/>
    </location>
</feature>
<evidence type="ECO:0000256" key="2">
    <source>
        <dbReference type="ARBA" id="ARBA00022630"/>
    </source>
</evidence>
<keyword evidence="2" id="KW-0285">Flavoprotein</keyword>
<evidence type="ECO:0000313" key="9">
    <source>
        <dbReference type="Proteomes" id="UP001338125"/>
    </source>
</evidence>
<reference evidence="8 9" key="1">
    <citation type="submission" date="2024-01" db="EMBL/GenBank/DDBJ databases">
        <title>Complete genome of Cladobotryum mycophilum ATHUM6906.</title>
        <authorList>
            <person name="Christinaki A.C."/>
            <person name="Myridakis A.I."/>
            <person name="Kouvelis V.N."/>
        </authorList>
    </citation>
    <scope>NUCLEOTIDE SEQUENCE [LARGE SCALE GENOMIC DNA]</scope>
    <source>
        <strain evidence="8 9">ATHUM6906</strain>
    </source>
</reference>
<feature type="chain" id="PRO_5045829885" evidence="6">
    <location>
        <begin position="21"/>
        <end position="433"/>
    </location>
</feature>
<keyword evidence="6" id="KW-0732">Signal</keyword>
<evidence type="ECO:0000256" key="6">
    <source>
        <dbReference type="SAM" id="SignalP"/>
    </source>
</evidence>
<dbReference type="Gene3D" id="3.50.50.60">
    <property type="entry name" value="FAD/NAD(P)-binding domain"/>
    <property type="match status" value="1"/>
</dbReference>
<dbReference type="InterPro" id="IPR050493">
    <property type="entry name" value="FAD-dep_Monooxygenase_BioMet"/>
</dbReference>
<evidence type="ECO:0000256" key="5">
    <source>
        <dbReference type="ARBA" id="ARBA00023033"/>
    </source>
</evidence>
<dbReference type="Pfam" id="PF01494">
    <property type="entry name" value="FAD_binding_3"/>
    <property type="match status" value="1"/>
</dbReference>
<keyword evidence="9" id="KW-1185">Reference proteome</keyword>
<dbReference type="InterPro" id="IPR036188">
    <property type="entry name" value="FAD/NAD-bd_sf"/>
</dbReference>
<evidence type="ECO:0000256" key="1">
    <source>
        <dbReference type="ARBA" id="ARBA00007992"/>
    </source>
</evidence>
<dbReference type="SUPFAM" id="SSF51905">
    <property type="entry name" value="FAD/NAD(P)-binding domain"/>
    <property type="match status" value="1"/>
</dbReference>
<accession>A0ABR0T2K5</accession>
<organism evidence="8 9">
    <name type="scientific">Cladobotryum mycophilum</name>
    <dbReference type="NCBI Taxonomy" id="491253"/>
    <lineage>
        <taxon>Eukaryota</taxon>
        <taxon>Fungi</taxon>
        <taxon>Dikarya</taxon>
        <taxon>Ascomycota</taxon>
        <taxon>Pezizomycotina</taxon>
        <taxon>Sordariomycetes</taxon>
        <taxon>Hypocreomycetidae</taxon>
        <taxon>Hypocreales</taxon>
        <taxon>Hypocreaceae</taxon>
        <taxon>Cladobotryum</taxon>
    </lineage>
</organism>
<evidence type="ECO:0000313" key="8">
    <source>
        <dbReference type="EMBL" id="KAK5998226.1"/>
    </source>
</evidence>
<gene>
    <name evidence="8" type="ORF">PT974_00599</name>
</gene>
<name>A0ABR0T2K5_9HYPO</name>